<proteinExistence type="predicted"/>
<organism evidence="1 2">
    <name type="scientific">Microcella alkaliphila</name>
    <dbReference type="NCBI Taxonomy" id="279828"/>
    <lineage>
        <taxon>Bacteria</taxon>
        <taxon>Bacillati</taxon>
        <taxon>Actinomycetota</taxon>
        <taxon>Actinomycetes</taxon>
        <taxon>Micrococcales</taxon>
        <taxon>Microbacteriaceae</taxon>
        <taxon>Microcella</taxon>
    </lineage>
</organism>
<dbReference type="Proteomes" id="UP000218965">
    <property type="component" value="Chromosome"/>
</dbReference>
<sequence>MLKAAAHIVDARDRDRHLLDAITLLACVTDSATVSAHLKGSDRRRITHLLRSLAEQPLIEAQAPTDTAELARRAADDLRRDLHA</sequence>
<dbReference type="KEGG" id="malk:MalAC0309_1762"/>
<reference evidence="2" key="1">
    <citation type="submission" date="2015-12" db="EMBL/GenBank/DDBJ databases">
        <authorList>
            <person name="Shamseldin A."/>
            <person name="Moawad H."/>
            <person name="Abd El-Rahim W.M."/>
            <person name="Sadowsky M.J."/>
        </authorList>
    </citation>
    <scope>NUCLEOTIDE SEQUENCE [LARGE SCALE GENOMIC DNA]</scope>
    <source>
        <strain evidence="2">JAM AC0309</strain>
    </source>
</reference>
<name>A0A0U5CGE9_9MICO</name>
<evidence type="ECO:0000313" key="1">
    <source>
        <dbReference type="EMBL" id="BAU32610.1"/>
    </source>
</evidence>
<evidence type="ECO:0000313" key="2">
    <source>
        <dbReference type="Proteomes" id="UP000218965"/>
    </source>
</evidence>
<gene>
    <name evidence="1" type="ORF">MalAC0309_1762</name>
</gene>
<dbReference type="AlphaFoldDB" id="A0A0U5CGE9"/>
<dbReference type="EMBL" id="AP017315">
    <property type="protein sequence ID" value="BAU32610.1"/>
    <property type="molecule type" value="Genomic_DNA"/>
</dbReference>
<protein>
    <submittedName>
        <fullName evidence="1">Uncharacterized protein</fullName>
    </submittedName>
</protein>
<accession>A0A0U5CGE9</accession>
<reference evidence="1 2" key="2">
    <citation type="submission" date="2016-01" db="EMBL/GenBank/DDBJ databases">
        <title>Microcella alkaliphila JAM AC0309 whole genome shotgun sequence.</title>
        <authorList>
            <person name="Kurata A."/>
            <person name="Hirose Y."/>
            <person name="Kishimoto N."/>
            <person name="Kobayashi T."/>
        </authorList>
    </citation>
    <scope>NUCLEOTIDE SEQUENCE [LARGE SCALE GENOMIC DNA]</scope>
    <source>
        <strain evidence="1 2">JAM AC0309</strain>
    </source>
</reference>